<name>A0A1Y1I6B3_KLENI</name>
<evidence type="ECO:0000313" key="4">
    <source>
        <dbReference type="Proteomes" id="UP000054558"/>
    </source>
</evidence>
<dbReference type="InterPro" id="IPR039905">
    <property type="entry name" value="CD2BP2/Lin1"/>
</dbReference>
<feature type="region of interest" description="Disordered" evidence="1">
    <location>
        <begin position="72"/>
        <end position="113"/>
    </location>
</feature>
<feature type="compositionally biased region" description="Acidic residues" evidence="1">
    <location>
        <begin position="94"/>
        <end position="103"/>
    </location>
</feature>
<dbReference type="EMBL" id="DF237241">
    <property type="protein sequence ID" value="GAQ86490.1"/>
    <property type="molecule type" value="Genomic_DNA"/>
</dbReference>
<sequence length="397" mass="43452">MTDADGKILKRRRERFGGDEGDDEDAAEDQKAKKVRFPKSKKAQEEAVELDEAGGPIIAADARAVATERAVKRKEKGKNKLKEDTDVGTNVGGAEEDYEDYDDEHGLVRDDEGTKLEPFNLKKEREDGYFDAEGNYVEYRQENDARDAWLEGVKVDPSLAKRAAEEQAAADSVEEEMSTGEMAAIKRRIADSLQNGETVLQGLRRLGGAGRGQSGSKPGGRGRGRGPPGVPVVEEKKMSDEEKRQFDALTEDASRLMEAGEYNVYSDKKETFLREAEGYEAIHRLRAQAAAATTEDDDMFADDDAAPALGREKAGPSANGGASNRGAEGGIPTEASGFVYDETSGFYYNSEQGYYYDPGSGLYCSASTQQWYYLNPVTNAYEEVKEDKGSKGKDKDA</sequence>
<dbReference type="InterPro" id="IPR035623">
    <property type="entry name" value="SUA-like_OCRE"/>
</dbReference>
<evidence type="ECO:0000259" key="2">
    <source>
        <dbReference type="Pfam" id="PF17780"/>
    </source>
</evidence>
<evidence type="ECO:0000256" key="1">
    <source>
        <dbReference type="SAM" id="MobiDB-lite"/>
    </source>
</evidence>
<reference evidence="3 4" key="1">
    <citation type="journal article" date="2014" name="Nat. Commun.">
        <title>Klebsormidium flaccidum genome reveals primary factors for plant terrestrial adaptation.</title>
        <authorList>
            <person name="Hori K."/>
            <person name="Maruyama F."/>
            <person name="Fujisawa T."/>
            <person name="Togashi T."/>
            <person name="Yamamoto N."/>
            <person name="Seo M."/>
            <person name="Sato S."/>
            <person name="Yamada T."/>
            <person name="Mori H."/>
            <person name="Tajima N."/>
            <person name="Moriyama T."/>
            <person name="Ikeuchi M."/>
            <person name="Watanabe M."/>
            <person name="Wada H."/>
            <person name="Kobayashi K."/>
            <person name="Saito M."/>
            <person name="Masuda T."/>
            <person name="Sasaki-Sekimoto Y."/>
            <person name="Mashiguchi K."/>
            <person name="Awai K."/>
            <person name="Shimojima M."/>
            <person name="Masuda S."/>
            <person name="Iwai M."/>
            <person name="Nobusawa T."/>
            <person name="Narise T."/>
            <person name="Kondo S."/>
            <person name="Saito H."/>
            <person name="Sato R."/>
            <person name="Murakawa M."/>
            <person name="Ihara Y."/>
            <person name="Oshima-Yamada Y."/>
            <person name="Ohtaka K."/>
            <person name="Satoh M."/>
            <person name="Sonobe K."/>
            <person name="Ishii M."/>
            <person name="Ohtani R."/>
            <person name="Kanamori-Sato M."/>
            <person name="Honoki R."/>
            <person name="Miyazaki D."/>
            <person name="Mochizuki H."/>
            <person name="Umetsu J."/>
            <person name="Higashi K."/>
            <person name="Shibata D."/>
            <person name="Kamiya Y."/>
            <person name="Sato N."/>
            <person name="Nakamura Y."/>
            <person name="Tabata S."/>
            <person name="Ida S."/>
            <person name="Kurokawa K."/>
            <person name="Ohta H."/>
        </authorList>
    </citation>
    <scope>NUCLEOTIDE SEQUENCE [LARGE SCALE GENOMIC DNA]</scope>
    <source>
        <strain evidence="3 4">NIES-2285</strain>
    </source>
</reference>
<feature type="compositionally biased region" description="Gly residues" evidence="1">
    <location>
        <begin position="205"/>
        <end position="227"/>
    </location>
</feature>
<evidence type="ECO:0000313" key="3">
    <source>
        <dbReference type="EMBL" id="GAQ86490.1"/>
    </source>
</evidence>
<dbReference type="PANTHER" id="PTHR13138:SF3">
    <property type="entry name" value="CD2 ANTIGEN CYTOPLASMIC TAIL-BINDING PROTEIN 2"/>
    <property type="match status" value="1"/>
</dbReference>
<dbReference type="Pfam" id="PF17780">
    <property type="entry name" value="OCRE"/>
    <property type="match status" value="1"/>
</dbReference>
<dbReference type="Proteomes" id="UP000054558">
    <property type="component" value="Unassembled WGS sequence"/>
</dbReference>
<keyword evidence="4" id="KW-1185">Reference proteome</keyword>
<feature type="compositionally biased region" description="Acidic residues" evidence="1">
    <location>
        <begin position="294"/>
        <end position="305"/>
    </location>
</feature>
<dbReference type="OrthoDB" id="331341at2759"/>
<feature type="compositionally biased region" description="Basic and acidic residues" evidence="1">
    <location>
        <begin position="104"/>
        <end position="113"/>
    </location>
</feature>
<dbReference type="SMR" id="A0A1Y1I6B3"/>
<dbReference type="STRING" id="105231.A0A1Y1I6B3"/>
<feature type="compositionally biased region" description="Basic and acidic residues" evidence="1">
    <location>
        <begin position="233"/>
        <end position="245"/>
    </location>
</feature>
<feature type="region of interest" description="Disordered" evidence="1">
    <location>
        <begin position="160"/>
        <end position="179"/>
    </location>
</feature>
<gene>
    <name evidence="3" type="ORF">KFL_002920070</name>
</gene>
<accession>A0A1Y1I6B3</accession>
<dbReference type="AlphaFoldDB" id="A0A1Y1I6B3"/>
<feature type="region of interest" description="Disordered" evidence="1">
    <location>
        <begin position="200"/>
        <end position="245"/>
    </location>
</feature>
<organism evidence="3 4">
    <name type="scientific">Klebsormidium nitens</name>
    <name type="common">Green alga</name>
    <name type="synonym">Ulothrix nitens</name>
    <dbReference type="NCBI Taxonomy" id="105231"/>
    <lineage>
        <taxon>Eukaryota</taxon>
        <taxon>Viridiplantae</taxon>
        <taxon>Streptophyta</taxon>
        <taxon>Klebsormidiophyceae</taxon>
        <taxon>Klebsormidiales</taxon>
        <taxon>Klebsormidiaceae</taxon>
        <taxon>Klebsormidium</taxon>
    </lineage>
</organism>
<proteinExistence type="predicted"/>
<dbReference type="OMA" id="KWYSYNE"/>
<dbReference type="PANTHER" id="PTHR13138">
    <property type="entry name" value="PROTEIN LIN1"/>
    <property type="match status" value="1"/>
</dbReference>
<dbReference type="InterPro" id="IPR041591">
    <property type="entry name" value="OCRE"/>
</dbReference>
<dbReference type="GO" id="GO:0005682">
    <property type="term" value="C:U5 snRNP"/>
    <property type="evidence" value="ECO:0000318"/>
    <property type="project" value="GO_Central"/>
</dbReference>
<feature type="domain" description="OCRE" evidence="2">
    <location>
        <begin position="335"/>
        <end position="384"/>
    </location>
</feature>
<dbReference type="CDD" id="cd16166">
    <property type="entry name" value="OCRE_SUA_like"/>
    <property type="match status" value="1"/>
</dbReference>
<feature type="region of interest" description="Disordered" evidence="1">
    <location>
        <begin position="290"/>
        <end position="334"/>
    </location>
</feature>
<feature type="region of interest" description="Disordered" evidence="1">
    <location>
        <begin position="1"/>
        <end position="49"/>
    </location>
</feature>
<protein>
    <submittedName>
        <fullName evidence="3">Hpothetical protein</fullName>
    </submittedName>
</protein>